<accession>A0A1I0S6L8</accession>
<protein>
    <submittedName>
        <fullName evidence="2">WG containing repeat-containing protein</fullName>
    </submittedName>
</protein>
<organism evidence="2 3">
    <name type="scientific">Chitinophaga arvensicola</name>
    <dbReference type="NCBI Taxonomy" id="29529"/>
    <lineage>
        <taxon>Bacteria</taxon>
        <taxon>Pseudomonadati</taxon>
        <taxon>Bacteroidota</taxon>
        <taxon>Chitinophagia</taxon>
        <taxon>Chitinophagales</taxon>
        <taxon>Chitinophagaceae</taxon>
        <taxon>Chitinophaga</taxon>
    </lineage>
</organism>
<evidence type="ECO:0000313" key="2">
    <source>
        <dbReference type="EMBL" id="SEW51169.1"/>
    </source>
</evidence>
<gene>
    <name evidence="2" type="ORF">SAMN04488122_4154</name>
</gene>
<dbReference type="InterPro" id="IPR032774">
    <property type="entry name" value="WG_beta_rep"/>
</dbReference>
<dbReference type="STRING" id="29529.SAMN04488122_4154"/>
<dbReference type="Pfam" id="PF14903">
    <property type="entry name" value="WG_beta_rep"/>
    <property type="match status" value="6"/>
</dbReference>
<name>A0A1I0S6L8_9BACT</name>
<dbReference type="AlphaFoldDB" id="A0A1I0S6L8"/>
<evidence type="ECO:0000256" key="1">
    <source>
        <dbReference type="SAM" id="SignalP"/>
    </source>
</evidence>
<dbReference type="PANTHER" id="PTHR37841">
    <property type="entry name" value="GLR2918 PROTEIN"/>
    <property type="match status" value="1"/>
</dbReference>
<dbReference type="EMBL" id="FOJG01000002">
    <property type="protein sequence ID" value="SEW51169.1"/>
    <property type="molecule type" value="Genomic_DNA"/>
</dbReference>
<dbReference type="OrthoDB" id="5464673at2"/>
<sequence>MKKRYLLAGLLLNTVNLSAQQPAPNLRLGRFDGQFAPVMVNQERQWLHISGAVMVDKTENFGLYNTVVAVKHNAYGAINSAGKIIAPFKFDGISVENEKDDKDTAKNYCLVITQLNGKYGAVDTLGNIISEPVYSEMNVVTTRVAAVKKDGRWGWIAISNGAVLQAPLYEAADKSYVREHTLQIKKGGKVGLAAEDGAIIVPAEYDSFEYLNSQDRYFGFTVNGKSGVMDRNGKIVVPAAYERCSMNAGNDLFSVVAKGKTGFVNAQGKELLPLQYTAVAELGDAVKVSVGNKNGVVNAEGKEIIPAQYDDIKAINAAGQEAFRNLVPSGADKTVCFLVKQQDKIAVFDPAGKQLSPFIYSEVTPFSRYDTPFLAVARDGKAGVLRPDGKVAVPPVYEGIAAGYLSNYSYVEEEAGADKADFMPVLKGEGLGLFNMATGKEVLPPVYNWIQWQNGEFLFLRNGDSTAITDKTGKFIRAAKKYGFFTSVGNNRIVETQYQDDGTMRTMLSDLEGRVLYTNKYWDFKDERTSRLLIPENERRSSRIQFRDGLLKVWGAPKENLFLDEAGKEVIFDEYTFVGDFWNGLAIAGKETGERQMLYGIINRKKEIVYPVTAGDFNAFGDYLLVKKDTARGLIRKNGTIIFPVSYDDISVVNDAPFYSVSQHHLYGITDSLGNVILPPVYDEINYRKEVQLFELTKAGKQGWADVSGKIVIPVIYDEMELNRGYDNNIFPLLVKEGKWYFYVGRDGKPFQYRSLKKMGYND</sequence>
<proteinExistence type="predicted"/>
<keyword evidence="1" id="KW-0732">Signal</keyword>
<evidence type="ECO:0000313" key="3">
    <source>
        <dbReference type="Proteomes" id="UP000199310"/>
    </source>
</evidence>
<feature type="chain" id="PRO_5011704011" evidence="1">
    <location>
        <begin position="20"/>
        <end position="763"/>
    </location>
</feature>
<feature type="signal peptide" evidence="1">
    <location>
        <begin position="1"/>
        <end position="19"/>
    </location>
</feature>
<dbReference type="RefSeq" id="WP_089897621.1">
    <property type="nucleotide sequence ID" value="NZ_FOJG01000002.1"/>
</dbReference>
<dbReference type="PANTHER" id="PTHR37841:SF1">
    <property type="entry name" value="DUF3298 DOMAIN-CONTAINING PROTEIN"/>
    <property type="match status" value="1"/>
</dbReference>
<dbReference type="Proteomes" id="UP000199310">
    <property type="component" value="Unassembled WGS sequence"/>
</dbReference>
<reference evidence="3" key="1">
    <citation type="submission" date="2016-10" db="EMBL/GenBank/DDBJ databases">
        <authorList>
            <person name="Varghese N."/>
            <person name="Submissions S."/>
        </authorList>
    </citation>
    <scope>NUCLEOTIDE SEQUENCE [LARGE SCALE GENOMIC DNA]</scope>
    <source>
        <strain evidence="3">DSM 3695</strain>
    </source>
</reference>
<keyword evidence="3" id="KW-1185">Reference proteome</keyword>